<evidence type="ECO:0000313" key="4">
    <source>
        <dbReference type="EMBL" id="KAF8668141.1"/>
    </source>
</evidence>
<comment type="similarity">
    <text evidence="1">Belongs to the STIG1 family.</text>
</comment>
<reference evidence="4" key="1">
    <citation type="submission" date="2020-07" db="EMBL/GenBank/DDBJ databases">
        <title>Genome sequence and genetic diversity analysis of an under-domesticated orphan crop, white fonio (Digitaria exilis).</title>
        <authorList>
            <person name="Bennetzen J.L."/>
            <person name="Chen S."/>
            <person name="Ma X."/>
            <person name="Wang X."/>
            <person name="Yssel A.E.J."/>
            <person name="Chaluvadi S.R."/>
            <person name="Johnson M."/>
            <person name="Gangashetty P."/>
            <person name="Hamidou F."/>
            <person name="Sanogo M.D."/>
            <person name="Zwaenepoel A."/>
            <person name="Wallace J."/>
            <person name="Van De Peer Y."/>
            <person name="Van Deynze A."/>
        </authorList>
    </citation>
    <scope>NUCLEOTIDE SEQUENCE</scope>
    <source>
        <tissue evidence="4">Leaves</tissue>
    </source>
</reference>
<proteinExistence type="inferred from homology"/>
<evidence type="ECO:0000313" key="5">
    <source>
        <dbReference type="Proteomes" id="UP000636709"/>
    </source>
</evidence>
<feature type="signal peptide" evidence="3">
    <location>
        <begin position="1"/>
        <end position="18"/>
    </location>
</feature>
<feature type="chain" id="PRO_5032443768" evidence="3">
    <location>
        <begin position="19"/>
        <end position="139"/>
    </location>
</feature>
<organism evidence="4 5">
    <name type="scientific">Digitaria exilis</name>
    <dbReference type="NCBI Taxonomy" id="1010633"/>
    <lineage>
        <taxon>Eukaryota</taxon>
        <taxon>Viridiplantae</taxon>
        <taxon>Streptophyta</taxon>
        <taxon>Embryophyta</taxon>
        <taxon>Tracheophyta</taxon>
        <taxon>Spermatophyta</taxon>
        <taxon>Magnoliopsida</taxon>
        <taxon>Liliopsida</taxon>
        <taxon>Poales</taxon>
        <taxon>Poaceae</taxon>
        <taxon>PACMAD clade</taxon>
        <taxon>Panicoideae</taxon>
        <taxon>Panicodae</taxon>
        <taxon>Paniceae</taxon>
        <taxon>Anthephorinae</taxon>
        <taxon>Digitaria</taxon>
    </lineage>
</organism>
<evidence type="ECO:0000256" key="2">
    <source>
        <dbReference type="ARBA" id="ARBA00022729"/>
    </source>
</evidence>
<gene>
    <name evidence="4" type="ORF">HU200_052432</name>
</gene>
<protein>
    <submittedName>
        <fullName evidence="4">Uncharacterized protein</fullName>
    </submittedName>
</protein>
<keyword evidence="2 3" id="KW-0732">Signal</keyword>
<dbReference type="AlphaFoldDB" id="A0A835ANQ1"/>
<dbReference type="InterPro" id="IPR006969">
    <property type="entry name" value="Stig-like"/>
</dbReference>
<name>A0A835ANQ1_9POAL</name>
<sequence>MAAFAMGTTALVPTAVLATTKTRSTGRSRRSRFLQGTPTTPFDSSISCTDAAPCPDIVDPVNGFSFAGAECCDGVCVDTSFNANRCGGCDPRYYACGSWPWICCYGYCFNSMKDAENCGRCGNTCWGGGCFNGICGYAT</sequence>
<keyword evidence="5" id="KW-1185">Reference proteome</keyword>
<dbReference type="Pfam" id="PF04885">
    <property type="entry name" value="Stig1"/>
    <property type="match status" value="1"/>
</dbReference>
<dbReference type="PANTHER" id="PTHR33227">
    <property type="entry name" value="STIGMA-SPECIFIC STIG1-LIKE PROTEIN 3"/>
    <property type="match status" value="1"/>
</dbReference>
<dbReference type="OrthoDB" id="1841769at2759"/>
<dbReference type="PANTHER" id="PTHR33227:SF48">
    <property type="entry name" value="STIGMA-SPECIFIC STIG1-LIKE PROTEIN 4"/>
    <property type="match status" value="1"/>
</dbReference>
<evidence type="ECO:0000256" key="3">
    <source>
        <dbReference type="SAM" id="SignalP"/>
    </source>
</evidence>
<accession>A0A835ANQ1</accession>
<evidence type="ECO:0000256" key="1">
    <source>
        <dbReference type="ARBA" id="ARBA00006010"/>
    </source>
</evidence>
<dbReference type="EMBL" id="JACEFO010002284">
    <property type="protein sequence ID" value="KAF8668141.1"/>
    <property type="molecule type" value="Genomic_DNA"/>
</dbReference>
<comment type="caution">
    <text evidence="4">The sequence shown here is derived from an EMBL/GenBank/DDBJ whole genome shotgun (WGS) entry which is preliminary data.</text>
</comment>
<dbReference type="Proteomes" id="UP000636709">
    <property type="component" value="Unassembled WGS sequence"/>
</dbReference>